<feature type="domain" description="NB-ARC" evidence="5">
    <location>
        <begin position="201"/>
        <end position="371"/>
    </location>
</feature>
<evidence type="ECO:0000259" key="7">
    <source>
        <dbReference type="Pfam" id="PF23559"/>
    </source>
</evidence>
<gene>
    <name evidence="9" type="ORF">TSUD_153320</name>
</gene>
<accession>A0A2Z6MXM7</accession>
<dbReference type="CDD" id="cd14798">
    <property type="entry name" value="RX-CC_like"/>
    <property type="match status" value="1"/>
</dbReference>
<evidence type="ECO:0000313" key="9">
    <source>
        <dbReference type="EMBL" id="GAU29582.1"/>
    </source>
</evidence>
<dbReference type="FunFam" id="1.10.10.10:FF:000322">
    <property type="entry name" value="Probable disease resistance protein At1g63360"/>
    <property type="match status" value="1"/>
</dbReference>
<dbReference type="InterPro" id="IPR042197">
    <property type="entry name" value="Apaf_helical"/>
</dbReference>
<reference evidence="10" key="1">
    <citation type="journal article" date="2017" name="Front. Plant Sci.">
        <title>Climate Clever Clovers: New Paradigm to Reduce the Environmental Footprint of Ruminants by Breeding Low Methanogenic Forages Utilizing Haplotype Variation.</title>
        <authorList>
            <person name="Kaur P."/>
            <person name="Appels R."/>
            <person name="Bayer P.E."/>
            <person name="Keeble-Gagnere G."/>
            <person name="Wang J."/>
            <person name="Hirakawa H."/>
            <person name="Shirasawa K."/>
            <person name="Vercoe P."/>
            <person name="Stefanova K."/>
            <person name="Durmic Z."/>
            <person name="Nichols P."/>
            <person name="Revell C."/>
            <person name="Isobe S.N."/>
            <person name="Edwards D."/>
            <person name="Erskine W."/>
        </authorList>
    </citation>
    <scope>NUCLEOTIDE SEQUENCE [LARGE SCALE GENOMIC DNA]</scope>
    <source>
        <strain evidence="10">cv. Daliak</strain>
    </source>
</reference>
<dbReference type="Gene3D" id="1.20.5.4130">
    <property type="match status" value="1"/>
</dbReference>
<dbReference type="SUPFAM" id="SSF52540">
    <property type="entry name" value="P-loop containing nucleoside triphosphate hydrolases"/>
    <property type="match status" value="1"/>
</dbReference>
<evidence type="ECO:0000256" key="2">
    <source>
        <dbReference type="ARBA" id="ARBA00022741"/>
    </source>
</evidence>
<dbReference type="InterPro" id="IPR058922">
    <property type="entry name" value="WHD_DRP"/>
</dbReference>
<dbReference type="InterPro" id="IPR027417">
    <property type="entry name" value="P-loop_NTPase"/>
</dbReference>
<dbReference type="InterPro" id="IPR055414">
    <property type="entry name" value="LRR_R13L4/SHOC2-like"/>
</dbReference>
<dbReference type="FunFam" id="3.40.50.300:FF:001091">
    <property type="entry name" value="Probable disease resistance protein At1g61300"/>
    <property type="match status" value="1"/>
</dbReference>
<protein>
    <recommendedName>
        <fullName evidence="11">NB-ARC domain-containing protein</fullName>
    </recommendedName>
</protein>
<evidence type="ECO:0000259" key="6">
    <source>
        <dbReference type="Pfam" id="PF18052"/>
    </source>
</evidence>
<dbReference type="InterPro" id="IPR002182">
    <property type="entry name" value="NB-ARC"/>
</dbReference>
<dbReference type="SUPFAM" id="SSF52058">
    <property type="entry name" value="L domain-like"/>
    <property type="match status" value="1"/>
</dbReference>
<keyword evidence="1" id="KW-0677">Repeat</keyword>
<organism evidence="9 10">
    <name type="scientific">Trifolium subterraneum</name>
    <name type="common">Subterranean clover</name>
    <dbReference type="NCBI Taxonomy" id="3900"/>
    <lineage>
        <taxon>Eukaryota</taxon>
        <taxon>Viridiplantae</taxon>
        <taxon>Streptophyta</taxon>
        <taxon>Embryophyta</taxon>
        <taxon>Tracheophyta</taxon>
        <taxon>Spermatophyta</taxon>
        <taxon>Magnoliopsida</taxon>
        <taxon>eudicotyledons</taxon>
        <taxon>Gunneridae</taxon>
        <taxon>Pentapetalae</taxon>
        <taxon>rosids</taxon>
        <taxon>fabids</taxon>
        <taxon>Fabales</taxon>
        <taxon>Fabaceae</taxon>
        <taxon>Papilionoideae</taxon>
        <taxon>50 kb inversion clade</taxon>
        <taxon>NPAAA clade</taxon>
        <taxon>Hologalegina</taxon>
        <taxon>IRL clade</taxon>
        <taxon>Trifolieae</taxon>
        <taxon>Trifolium</taxon>
    </lineage>
</organism>
<sequence length="907" mass="103674">MCDPCASAHSCVRYLLPLARDHLLPVARKYLFPLALDHLLPILKEAVNMIRGIPNDEIAHMKHELETIEEAIHQADKMADAEGDDQSHGTREKIKQLIEASFRIQDVIDKYIIREEQHLPDPGCVDAASDYAKTKILRLQIAHDIQNIKSRISEIKDTSSKKDHEASSSSATNPNATLLRNLQNAPLYMDEYDVVGFEVPRDKLVDCLVKGRDKLTVVSVVAMGGQGKTTLAKNVFDNNTVVKHFDCRVWITVSQPYKLEGLLKDLLHKLYKQMGRDPPPSIDQMDRDSLVYEVRTNLQQKRYVVVFDDVWNIHFWDEIQLAMIDKKNGSKILITTRNMDVAKKFSSVEVHELKSLTKEQSLDLFNKIAFSDLDGCCPENLIETSSKIVEKCNGLPLAIVVISGLLSFKNRNALELYKFNENIISSELKGRHSSISKILGHSYHDLSYNLKSCLLYFGIFPEDSELCPKPLIRQWIAEGFVKDDWGRTLEEVAEGYLTELIHRNLVQVVSVSVDGRTKYCRVHDLVHAMILEKFEDLSFCKTINVDGQSTLTGITRRLSITTNSDKLMESINSSHVRSLFYINSNLSESFVRKIPTKLLKVLVLKDDELLEVPEDFGSLIHLKYLELNGTFRKNCYVIPISIGMVENLETLDLRFAFSCKMPKEICKLRKLRHLIGNNITLSGLKDDIGGLTSLQTLRGIYLYEYEDYEDDDNRVTDLIQELGKLKQLRELALSGVKTSYMSVLSSSINKMQLLEKLFIESFDEYTFIDMHLNSPPPMLRHLKLIGRLEKLPEWIPKLKNLVKLKLKHSDLKHDAMELLKSMTNLLTLSLRKNAFGDKRIHFQDGWFKNLKVLILALLFCVESIHIDEGALPSLETFEFYHTQNVFPTGIQHLKKLKLKDVSFLSKA</sequence>
<dbReference type="PANTHER" id="PTHR23155:SF1052">
    <property type="entry name" value="DISEASE RESISTANCE PROTEIN RPM1"/>
    <property type="match status" value="1"/>
</dbReference>
<dbReference type="InterPro" id="IPR038005">
    <property type="entry name" value="RX-like_CC"/>
</dbReference>
<dbReference type="Gene3D" id="1.10.8.430">
    <property type="entry name" value="Helical domain of apoptotic protease-activating factors"/>
    <property type="match status" value="1"/>
</dbReference>
<evidence type="ECO:0000256" key="4">
    <source>
        <dbReference type="SAM" id="MobiDB-lite"/>
    </source>
</evidence>
<evidence type="ECO:0000259" key="8">
    <source>
        <dbReference type="Pfam" id="PF23598"/>
    </source>
</evidence>
<dbReference type="InterPro" id="IPR044974">
    <property type="entry name" value="Disease_R_plants"/>
</dbReference>
<dbReference type="InterPro" id="IPR041118">
    <property type="entry name" value="Rx_N"/>
</dbReference>
<dbReference type="Gene3D" id="3.40.50.300">
    <property type="entry name" value="P-loop containing nucleotide triphosphate hydrolases"/>
    <property type="match status" value="1"/>
</dbReference>
<dbReference type="GO" id="GO:0098542">
    <property type="term" value="P:defense response to other organism"/>
    <property type="evidence" value="ECO:0007669"/>
    <property type="project" value="TreeGrafter"/>
</dbReference>
<feature type="region of interest" description="Disordered" evidence="4">
    <location>
        <begin position="155"/>
        <end position="176"/>
    </location>
</feature>
<evidence type="ECO:0000259" key="5">
    <source>
        <dbReference type="Pfam" id="PF00931"/>
    </source>
</evidence>
<feature type="domain" description="Disease resistance protein winged helix" evidence="7">
    <location>
        <begin position="459"/>
        <end position="530"/>
    </location>
</feature>
<feature type="domain" description="Disease resistance N-terminal" evidence="6">
    <location>
        <begin position="35"/>
        <end position="119"/>
    </location>
</feature>
<proteinExistence type="predicted"/>
<dbReference type="Pfam" id="PF18052">
    <property type="entry name" value="Rx_N"/>
    <property type="match status" value="1"/>
</dbReference>
<dbReference type="EMBL" id="DF973400">
    <property type="protein sequence ID" value="GAU29582.1"/>
    <property type="molecule type" value="Genomic_DNA"/>
</dbReference>
<dbReference type="InterPro" id="IPR032675">
    <property type="entry name" value="LRR_dom_sf"/>
</dbReference>
<keyword evidence="3" id="KW-0611">Plant defense</keyword>
<dbReference type="AlphaFoldDB" id="A0A2Z6MXM7"/>
<dbReference type="PRINTS" id="PR00364">
    <property type="entry name" value="DISEASERSIST"/>
</dbReference>
<dbReference type="Pfam" id="PF23559">
    <property type="entry name" value="WHD_DRP"/>
    <property type="match status" value="1"/>
</dbReference>
<feature type="compositionally biased region" description="Basic and acidic residues" evidence="4">
    <location>
        <begin position="155"/>
        <end position="166"/>
    </location>
</feature>
<name>A0A2Z6MXM7_TRISU</name>
<evidence type="ECO:0000256" key="1">
    <source>
        <dbReference type="ARBA" id="ARBA00022737"/>
    </source>
</evidence>
<dbReference type="InterPro" id="IPR036388">
    <property type="entry name" value="WH-like_DNA-bd_sf"/>
</dbReference>
<feature type="domain" description="Disease resistance R13L4/SHOC-2-like LRR" evidence="8">
    <location>
        <begin position="575"/>
        <end position="897"/>
    </location>
</feature>
<dbReference type="Pfam" id="PF00931">
    <property type="entry name" value="NB-ARC"/>
    <property type="match status" value="1"/>
</dbReference>
<dbReference type="GO" id="GO:0043531">
    <property type="term" value="F:ADP binding"/>
    <property type="evidence" value="ECO:0007669"/>
    <property type="project" value="InterPro"/>
</dbReference>
<dbReference type="Gene3D" id="1.10.10.10">
    <property type="entry name" value="Winged helix-like DNA-binding domain superfamily/Winged helix DNA-binding domain"/>
    <property type="match status" value="1"/>
</dbReference>
<dbReference type="PANTHER" id="PTHR23155">
    <property type="entry name" value="DISEASE RESISTANCE PROTEIN RP"/>
    <property type="match status" value="1"/>
</dbReference>
<dbReference type="Pfam" id="PF23598">
    <property type="entry name" value="LRR_14"/>
    <property type="match status" value="1"/>
</dbReference>
<dbReference type="Gene3D" id="3.80.10.10">
    <property type="entry name" value="Ribonuclease Inhibitor"/>
    <property type="match status" value="2"/>
</dbReference>
<evidence type="ECO:0000313" key="10">
    <source>
        <dbReference type="Proteomes" id="UP000242715"/>
    </source>
</evidence>
<dbReference type="Proteomes" id="UP000242715">
    <property type="component" value="Unassembled WGS sequence"/>
</dbReference>
<evidence type="ECO:0000256" key="3">
    <source>
        <dbReference type="ARBA" id="ARBA00022821"/>
    </source>
</evidence>
<evidence type="ECO:0008006" key="11">
    <source>
        <dbReference type="Google" id="ProtNLM"/>
    </source>
</evidence>
<keyword evidence="2" id="KW-0547">Nucleotide-binding</keyword>
<keyword evidence="10" id="KW-1185">Reference proteome</keyword>
<dbReference type="OrthoDB" id="10361855at2759"/>